<evidence type="ECO:0000313" key="3">
    <source>
        <dbReference type="EMBL" id="SBW10145.1"/>
    </source>
</evidence>
<dbReference type="PROSITE" id="PS50943">
    <property type="entry name" value="HTH_CROC1"/>
    <property type="match status" value="1"/>
</dbReference>
<dbReference type="CDD" id="cd00093">
    <property type="entry name" value="HTH_XRE"/>
    <property type="match status" value="1"/>
</dbReference>
<evidence type="ECO:0000259" key="2">
    <source>
        <dbReference type="PROSITE" id="PS50943"/>
    </source>
</evidence>
<dbReference type="InterPro" id="IPR001387">
    <property type="entry name" value="Cro/C1-type_HTH"/>
</dbReference>
<dbReference type="Pfam" id="PF01381">
    <property type="entry name" value="HTH_3"/>
    <property type="match status" value="1"/>
</dbReference>
<dbReference type="InterPro" id="IPR010982">
    <property type="entry name" value="Lambda_DNA-bd_dom_sf"/>
</dbReference>
<sequence>MVELGRKLRELRQERQWTQGQVAKRIGVTASVISAYENGIRQPSYESLIKLVRLYAVSADYLLGTSGRRTVESQHLISLDGLTPDKIALVIQLVEALKE</sequence>
<organism evidence="3">
    <name type="scientific">uncultured Eubacteriales bacterium</name>
    <dbReference type="NCBI Taxonomy" id="172733"/>
    <lineage>
        <taxon>Bacteria</taxon>
        <taxon>Bacillati</taxon>
        <taxon>Bacillota</taxon>
        <taxon>Clostridia</taxon>
        <taxon>Eubacteriales</taxon>
        <taxon>environmental samples</taxon>
    </lineage>
</organism>
<dbReference type="EMBL" id="FLUN01000001">
    <property type="protein sequence ID" value="SBW10145.1"/>
    <property type="molecule type" value="Genomic_DNA"/>
</dbReference>
<dbReference type="SMART" id="SM00530">
    <property type="entry name" value="HTH_XRE"/>
    <property type="match status" value="1"/>
</dbReference>
<name>A0A212KF39_9FIRM</name>
<dbReference type="PANTHER" id="PTHR46558">
    <property type="entry name" value="TRACRIPTIONAL REGULATORY PROTEIN-RELATED-RELATED"/>
    <property type="match status" value="1"/>
</dbReference>
<gene>
    <name evidence="3" type="ORF">KL86CLO1_12852</name>
</gene>
<dbReference type="Gene3D" id="1.10.260.40">
    <property type="entry name" value="lambda repressor-like DNA-binding domains"/>
    <property type="match status" value="1"/>
</dbReference>
<evidence type="ECO:0000256" key="1">
    <source>
        <dbReference type="ARBA" id="ARBA00023125"/>
    </source>
</evidence>
<dbReference type="GO" id="GO:0003677">
    <property type="term" value="F:DNA binding"/>
    <property type="evidence" value="ECO:0007669"/>
    <property type="project" value="UniProtKB-KW"/>
</dbReference>
<protein>
    <recommendedName>
        <fullName evidence="2">HTH cro/C1-type domain-containing protein</fullName>
    </recommendedName>
</protein>
<accession>A0A212KF39</accession>
<dbReference type="PANTHER" id="PTHR46558:SF14">
    <property type="entry name" value="HTH-TYPE TRANSCRIPTIONAL REGULATOR ANSR"/>
    <property type="match status" value="1"/>
</dbReference>
<feature type="domain" description="HTH cro/C1-type" evidence="2">
    <location>
        <begin position="8"/>
        <end position="62"/>
    </location>
</feature>
<dbReference type="SUPFAM" id="SSF47413">
    <property type="entry name" value="lambda repressor-like DNA-binding domains"/>
    <property type="match status" value="1"/>
</dbReference>
<reference evidence="3" key="1">
    <citation type="submission" date="2016-04" db="EMBL/GenBank/DDBJ databases">
        <authorList>
            <person name="Evans L.H."/>
            <person name="Alamgir A."/>
            <person name="Owens N."/>
            <person name="Weber N.D."/>
            <person name="Virtaneva K."/>
            <person name="Barbian K."/>
            <person name="Babar A."/>
            <person name="Rosenke K."/>
        </authorList>
    </citation>
    <scope>NUCLEOTIDE SEQUENCE</scope>
    <source>
        <strain evidence="3">86</strain>
    </source>
</reference>
<proteinExistence type="predicted"/>
<keyword evidence="1" id="KW-0238">DNA-binding</keyword>
<dbReference type="AlphaFoldDB" id="A0A212KF39"/>